<protein>
    <recommendedName>
        <fullName evidence="3">DUF4279 domain-containing protein</fullName>
    </recommendedName>
</protein>
<reference evidence="1 2" key="1">
    <citation type="submission" date="2022-04" db="EMBL/GenBank/DDBJ databases">
        <title>Spirosoma sp. strain RP8 genome sequencing and assembly.</title>
        <authorList>
            <person name="Jung Y."/>
        </authorList>
    </citation>
    <scope>NUCLEOTIDE SEQUENCE [LARGE SCALE GENOMIC DNA]</scope>
    <source>
        <strain evidence="1 2">RP8</strain>
    </source>
</reference>
<accession>A0ABT0HUJ9</accession>
<proteinExistence type="predicted"/>
<evidence type="ECO:0000313" key="1">
    <source>
        <dbReference type="EMBL" id="MCK8495872.1"/>
    </source>
</evidence>
<gene>
    <name evidence="1" type="ORF">M0L20_28660</name>
</gene>
<dbReference type="EMBL" id="JALPRF010000012">
    <property type="protein sequence ID" value="MCK8495872.1"/>
    <property type="molecule type" value="Genomic_DNA"/>
</dbReference>
<evidence type="ECO:0000313" key="2">
    <source>
        <dbReference type="Proteomes" id="UP001202180"/>
    </source>
</evidence>
<keyword evidence="2" id="KW-1185">Reference proteome</keyword>
<dbReference type="RefSeq" id="WP_248480658.1">
    <property type="nucleotide sequence ID" value="NZ_JALPRF010000012.1"/>
</dbReference>
<evidence type="ECO:0008006" key="3">
    <source>
        <dbReference type="Google" id="ProtNLM"/>
    </source>
</evidence>
<comment type="caution">
    <text evidence="1">The sequence shown here is derived from an EMBL/GenBank/DDBJ whole genome shotgun (WGS) entry which is preliminary data.</text>
</comment>
<name>A0ABT0HUJ9_9BACT</name>
<sequence length="150" mass="17526">MIYKIGLSVSGDNFFPESVVNEMVGNFILKSSNRPNDKFENRDGTYNFGNALFWYVKNFATQNYVARYEKYFVDFLEENHSLFIKKGAEDFSFFLEIYFDGGQCNFEILSKDLLSRIANLKVSISISVYVLSEEYIQNWSNEIDVDWSTD</sequence>
<dbReference type="Proteomes" id="UP001202180">
    <property type="component" value="Unassembled WGS sequence"/>
</dbReference>
<organism evidence="1 2">
    <name type="scientific">Spirosoma liriopis</name>
    <dbReference type="NCBI Taxonomy" id="2937440"/>
    <lineage>
        <taxon>Bacteria</taxon>
        <taxon>Pseudomonadati</taxon>
        <taxon>Bacteroidota</taxon>
        <taxon>Cytophagia</taxon>
        <taxon>Cytophagales</taxon>
        <taxon>Cytophagaceae</taxon>
        <taxon>Spirosoma</taxon>
    </lineage>
</organism>